<proteinExistence type="predicted"/>
<reference evidence="2" key="1">
    <citation type="journal article" date="2019" name="Int. J. Syst. Evol. Microbiol.">
        <title>The Global Catalogue of Microorganisms (GCM) 10K type strain sequencing project: providing services to taxonomists for standard genome sequencing and annotation.</title>
        <authorList>
            <consortium name="The Broad Institute Genomics Platform"/>
            <consortium name="The Broad Institute Genome Sequencing Center for Infectious Disease"/>
            <person name="Wu L."/>
            <person name="Ma J."/>
        </authorList>
    </citation>
    <scope>NUCLEOTIDE SEQUENCE [LARGE SCALE GENOMIC DNA]</scope>
    <source>
        <strain evidence="2">KLKA75</strain>
    </source>
</reference>
<dbReference type="EMBL" id="JBHSIT010000014">
    <property type="protein sequence ID" value="MFC4912937.1"/>
    <property type="molecule type" value="Genomic_DNA"/>
</dbReference>
<accession>A0ABV9UCZ8</accession>
<evidence type="ECO:0000313" key="2">
    <source>
        <dbReference type="Proteomes" id="UP001595872"/>
    </source>
</evidence>
<organism evidence="1 2">
    <name type="scientific">Actinomadura gamaensis</name>
    <dbReference type="NCBI Taxonomy" id="1763541"/>
    <lineage>
        <taxon>Bacteria</taxon>
        <taxon>Bacillati</taxon>
        <taxon>Actinomycetota</taxon>
        <taxon>Actinomycetes</taxon>
        <taxon>Streptosporangiales</taxon>
        <taxon>Thermomonosporaceae</taxon>
        <taxon>Actinomadura</taxon>
    </lineage>
</organism>
<name>A0ABV9UCZ8_9ACTN</name>
<sequence length="138" mass="14781">MTRRVQTRTPYDWLQNLTVELERLGVVGTLHNSPSGPLLAVVSQFDKSLDCEITCTAVDGATPVFWQQRRAAGGPDAEPVRRALPYGDPARAASWVARAVSDEPRLIARPDDAAAVSADAVTGQELPDAPVTGGRCGW</sequence>
<keyword evidence="2" id="KW-1185">Reference proteome</keyword>
<dbReference type="Proteomes" id="UP001595872">
    <property type="component" value="Unassembled WGS sequence"/>
</dbReference>
<dbReference type="RefSeq" id="WP_378263357.1">
    <property type="nucleotide sequence ID" value="NZ_JBHSIT010000014.1"/>
</dbReference>
<evidence type="ECO:0000313" key="1">
    <source>
        <dbReference type="EMBL" id="MFC4912937.1"/>
    </source>
</evidence>
<comment type="caution">
    <text evidence="1">The sequence shown here is derived from an EMBL/GenBank/DDBJ whole genome shotgun (WGS) entry which is preliminary data.</text>
</comment>
<protein>
    <submittedName>
        <fullName evidence="1">Uncharacterized protein</fullName>
    </submittedName>
</protein>
<gene>
    <name evidence="1" type="ORF">ACFPCY_36950</name>
</gene>